<organism evidence="3 4">
    <name type="scientific">Armillaria borealis</name>
    <dbReference type="NCBI Taxonomy" id="47425"/>
    <lineage>
        <taxon>Eukaryota</taxon>
        <taxon>Fungi</taxon>
        <taxon>Dikarya</taxon>
        <taxon>Basidiomycota</taxon>
        <taxon>Agaricomycotina</taxon>
        <taxon>Agaricomycetes</taxon>
        <taxon>Agaricomycetidae</taxon>
        <taxon>Agaricales</taxon>
        <taxon>Marasmiineae</taxon>
        <taxon>Physalacriaceae</taxon>
        <taxon>Armillaria</taxon>
    </lineage>
</organism>
<dbReference type="AlphaFoldDB" id="A0AA39IV24"/>
<feature type="coiled-coil region" evidence="1">
    <location>
        <begin position="164"/>
        <end position="195"/>
    </location>
</feature>
<dbReference type="EMBL" id="JAUEPT010000157">
    <property type="protein sequence ID" value="KAK0430286.1"/>
    <property type="molecule type" value="Genomic_DNA"/>
</dbReference>
<accession>A0AA39IV24</accession>
<evidence type="ECO:0000313" key="3">
    <source>
        <dbReference type="EMBL" id="KAK0430286.1"/>
    </source>
</evidence>
<keyword evidence="1" id="KW-0175">Coiled coil</keyword>
<keyword evidence="4" id="KW-1185">Reference proteome</keyword>
<sequence length="270" mass="31133">MSNLAPKQQKKKANIKKPVNEDTPLQKGWAAGTGETFLETQVTQYTNAHQISRSKGQEVGDTVTNKFMEMFPWKTPRSKEAIEARVKKMHNGVQNWLKRHTNKIDKTPMQKQCSTNPLHLLLSKIAELWAKDHFDDYQEEFDAEFTSSRRSKAGQPLAYQAFIKARFEGEDEETQAEYEEQAEEESKELQQVRKSQDFEPFLLDPVAMQGSVVFAGPDPWKGGQLNAFYMHQGENKESIPCRFDLAGKARYKSFTSAYLSFIDRCYDREE</sequence>
<reference evidence="3" key="1">
    <citation type="submission" date="2023-06" db="EMBL/GenBank/DDBJ databases">
        <authorList>
            <consortium name="Lawrence Berkeley National Laboratory"/>
            <person name="Ahrendt S."/>
            <person name="Sahu N."/>
            <person name="Indic B."/>
            <person name="Wong-Bajracharya J."/>
            <person name="Merenyi Z."/>
            <person name="Ke H.-M."/>
            <person name="Monk M."/>
            <person name="Kocsube S."/>
            <person name="Drula E."/>
            <person name="Lipzen A."/>
            <person name="Balint B."/>
            <person name="Henrissat B."/>
            <person name="Andreopoulos B."/>
            <person name="Martin F.M."/>
            <person name="Harder C.B."/>
            <person name="Rigling D."/>
            <person name="Ford K.L."/>
            <person name="Foster G.D."/>
            <person name="Pangilinan J."/>
            <person name="Papanicolaou A."/>
            <person name="Barry K."/>
            <person name="LaButti K."/>
            <person name="Viragh M."/>
            <person name="Koriabine M."/>
            <person name="Yan M."/>
            <person name="Riley R."/>
            <person name="Champramary S."/>
            <person name="Plett K.L."/>
            <person name="Tsai I.J."/>
            <person name="Slot J."/>
            <person name="Sipos G."/>
            <person name="Plett J."/>
            <person name="Nagy L.G."/>
            <person name="Grigoriev I.V."/>
        </authorList>
    </citation>
    <scope>NUCLEOTIDE SEQUENCE</scope>
    <source>
        <strain evidence="3">FPL87.14</strain>
    </source>
</reference>
<gene>
    <name evidence="3" type="ORF">EV421DRAFT_2041918</name>
</gene>
<evidence type="ECO:0000256" key="2">
    <source>
        <dbReference type="SAM" id="MobiDB-lite"/>
    </source>
</evidence>
<protein>
    <submittedName>
        <fullName evidence="3">Uncharacterized protein</fullName>
    </submittedName>
</protein>
<evidence type="ECO:0000313" key="4">
    <source>
        <dbReference type="Proteomes" id="UP001175226"/>
    </source>
</evidence>
<feature type="region of interest" description="Disordered" evidence="2">
    <location>
        <begin position="1"/>
        <end position="28"/>
    </location>
</feature>
<name>A0AA39IV24_9AGAR</name>
<comment type="caution">
    <text evidence="3">The sequence shown here is derived from an EMBL/GenBank/DDBJ whole genome shotgun (WGS) entry which is preliminary data.</text>
</comment>
<dbReference type="Proteomes" id="UP001175226">
    <property type="component" value="Unassembled WGS sequence"/>
</dbReference>
<proteinExistence type="predicted"/>
<evidence type="ECO:0000256" key="1">
    <source>
        <dbReference type="SAM" id="Coils"/>
    </source>
</evidence>